<keyword evidence="2" id="KW-1185">Reference proteome</keyword>
<comment type="caution">
    <text evidence="1">The sequence shown here is derived from an EMBL/GenBank/DDBJ whole genome shotgun (WGS) entry which is preliminary data.</text>
</comment>
<gene>
    <name evidence="1" type="ORF">FWK35_00038770</name>
</gene>
<name>A0A6G0W157_APHCR</name>
<organism evidence="1 2">
    <name type="scientific">Aphis craccivora</name>
    <name type="common">Cowpea aphid</name>
    <dbReference type="NCBI Taxonomy" id="307492"/>
    <lineage>
        <taxon>Eukaryota</taxon>
        <taxon>Metazoa</taxon>
        <taxon>Ecdysozoa</taxon>
        <taxon>Arthropoda</taxon>
        <taxon>Hexapoda</taxon>
        <taxon>Insecta</taxon>
        <taxon>Pterygota</taxon>
        <taxon>Neoptera</taxon>
        <taxon>Paraneoptera</taxon>
        <taxon>Hemiptera</taxon>
        <taxon>Sternorrhyncha</taxon>
        <taxon>Aphidomorpha</taxon>
        <taxon>Aphidoidea</taxon>
        <taxon>Aphididae</taxon>
        <taxon>Aphidini</taxon>
        <taxon>Aphis</taxon>
        <taxon>Aphis</taxon>
    </lineage>
</organism>
<evidence type="ECO:0000313" key="2">
    <source>
        <dbReference type="Proteomes" id="UP000478052"/>
    </source>
</evidence>
<proteinExistence type="predicted"/>
<protein>
    <submittedName>
        <fullName evidence="1">Uncharacterized protein</fullName>
    </submittedName>
</protein>
<accession>A0A6G0W157</accession>
<dbReference type="Proteomes" id="UP000478052">
    <property type="component" value="Unassembled WGS sequence"/>
</dbReference>
<dbReference type="EMBL" id="VUJU01009722">
    <property type="protein sequence ID" value="KAF0718080.1"/>
    <property type="molecule type" value="Genomic_DNA"/>
</dbReference>
<sequence length="18" mass="2155">MLSVIIFNRFLNRLALFS</sequence>
<reference evidence="1 2" key="1">
    <citation type="submission" date="2019-08" db="EMBL/GenBank/DDBJ databases">
        <title>Whole genome of Aphis craccivora.</title>
        <authorList>
            <person name="Voronova N.V."/>
            <person name="Shulinski R.S."/>
            <person name="Bandarenka Y.V."/>
            <person name="Zhorov D.G."/>
            <person name="Warner D."/>
        </authorList>
    </citation>
    <scope>NUCLEOTIDE SEQUENCE [LARGE SCALE GENOMIC DNA]</scope>
    <source>
        <strain evidence="1">180601</strain>
        <tissue evidence="1">Whole Body</tissue>
    </source>
</reference>
<dbReference type="AlphaFoldDB" id="A0A6G0W157"/>
<evidence type="ECO:0000313" key="1">
    <source>
        <dbReference type="EMBL" id="KAF0718080.1"/>
    </source>
</evidence>